<evidence type="ECO:0000259" key="7">
    <source>
        <dbReference type="Pfam" id="PF04542"/>
    </source>
</evidence>
<name>A0ABN2K5B1_9ACTN</name>
<protein>
    <recommendedName>
        <fullName evidence="6">RNA polymerase sigma factor</fullName>
    </recommendedName>
</protein>
<evidence type="ECO:0000313" key="10">
    <source>
        <dbReference type="Proteomes" id="UP001500655"/>
    </source>
</evidence>
<keyword evidence="10" id="KW-1185">Reference proteome</keyword>
<dbReference type="InterPro" id="IPR013249">
    <property type="entry name" value="RNA_pol_sigma70_r4_t2"/>
</dbReference>
<evidence type="ECO:0000256" key="1">
    <source>
        <dbReference type="ARBA" id="ARBA00010641"/>
    </source>
</evidence>
<dbReference type="SUPFAM" id="SSF88659">
    <property type="entry name" value="Sigma3 and sigma4 domains of RNA polymerase sigma factors"/>
    <property type="match status" value="1"/>
</dbReference>
<feature type="domain" description="RNA polymerase sigma factor 70 region 4 type 2" evidence="8">
    <location>
        <begin position="132"/>
        <end position="180"/>
    </location>
</feature>
<organism evidence="9 10">
    <name type="scientific">Luedemannella helvata</name>
    <dbReference type="NCBI Taxonomy" id="349315"/>
    <lineage>
        <taxon>Bacteria</taxon>
        <taxon>Bacillati</taxon>
        <taxon>Actinomycetota</taxon>
        <taxon>Actinomycetes</taxon>
        <taxon>Micromonosporales</taxon>
        <taxon>Micromonosporaceae</taxon>
        <taxon>Luedemannella</taxon>
    </lineage>
</organism>
<evidence type="ECO:0000256" key="4">
    <source>
        <dbReference type="ARBA" id="ARBA00023125"/>
    </source>
</evidence>
<dbReference type="InterPro" id="IPR013324">
    <property type="entry name" value="RNA_pol_sigma_r3/r4-like"/>
</dbReference>
<evidence type="ECO:0000313" key="9">
    <source>
        <dbReference type="EMBL" id="GAA1748661.1"/>
    </source>
</evidence>
<dbReference type="InterPro" id="IPR013325">
    <property type="entry name" value="RNA_pol_sigma_r2"/>
</dbReference>
<sequence length="198" mass="21147">MHYPDRMPGARIDDAEITQLALAAGRGDRAAAGALVAATQSDLLRFLTYLVGAGIAEDLAQETYLRAMRALPSFAGLSSARTWLMSIARRTAVDHIRTATRRPRLANLTDWQSAAEAAPGQRQGGFEDGVLLADLIRALPDERREAFVATQLLGMSYEEAAEVCECPIGTIRSRVARARGDLAAALGDAGGGRARRIG</sequence>
<gene>
    <name evidence="9" type="ORF">GCM10009681_19890</name>
</gene>
<accession>A0ABN2K5B1</accession>
<dbReference type="Pfam" id="PF08281">
    <property type="entry name" value="Sigma70_r4_2"/>
    <property type="match status" value="1"/>
</dbReference>
<reference evidence="9 10" key="1">
    <citation type="journal article" date="2019" name="Int. J. Syst. Evol. Microbiol.">
        <title>The Global Catalogue of Microorganisms (GCM) 10K type strain sequencing project: providing services to taxonomists for standard genome sequencing and annotation.</title>
        <authorList>
            <consortium name="The Broad Institute Genomics Platform"/>
            <consortium name="The Broad Institute Genome Sequencing Center for Infectious Disease"/>
            <person name="Wu L."/>
            <person name="Ma J."/>
        </authorList>
    </citation>
    <scope>NUCLEOTIDE SEQUENCE [LARGE SCALE GENOMIC DNA]</scope>
    <source>
        <strain evidence="9 10">JCM 13249</strain>
    </source>
</reference>
<dbReference type="Gene3D" id="1.10.10.10">
    <property type="entry name" value="Winged helix-like DNA-binding domain superfamily/Winged helix DNA-binding domain"/>
    <property type="match status" value="1"/>
</dbReference>
<dbReference type="InterPro" id="IPR007627">
    <property type="entry name" value="RNA_pol_sigma70_r2"/>
</dbReference>
<evidence type="ECO:0000256" key="5">
    <source>
        <dbReference type="ARBA" id="ARBA00023163"/>
    </source>
</evidence>
<evidence type="ECO:0000256" key="6">
    <source>
        <dbReference type="RuleBase" id="RU000716"/>
    </source>
</evidence>
<dbReference type="CDD" id="cd06171">
    <property type="entry name" value="Sigma70_r4"/>
    <property type="match status" value="1"/>
</dbReference>
<dbReference type="PANTHER" id="PTHR43133">
    <property type="entry name" value="RNA POLYMERASE ECF-TYPE SIGMA FACTO"/>
    <property type="match status" value="1"/>
</dbReference>
<evidence type="ECO:0000256" key="3">
    <source>
        <dbReference type="ARBA" id="ARBA00023082"/>
    </source>
</evidence>
<dbReference type="EMBL" id="BAAALS010000007">
    <property type="protein sequence ID" value="GAA1748661.1"/>
    <property type="molecule type" value="Genomic_DNA"/>
</dbReference>
<dbReference type="Proteomes" id="UP001500655">
    <property type="component" value="Unassembled WGS sequence"/>
</dbReference>
<feature type="domain" description="RNA polymerase sigma-70 region 2" evidence="7">
    <location>
        <begin position="35"/>
        <end position="102"/>
    </location>
</feature>
<dbReference type="PROSITE" id="PS01063">
    <property type="entry name" value="SIGMA70_ECF"/>
    <property type="match status" value="1"/>
</dbReference>
<comment type="similarity">
    <text evidence="1 6">Belongs to the sigma-70 factor family. ECF subfamily.</text>
</comment>
<evidence type="ECO:0000259" key="8">
    <source>
        <dbReference type="Pfam" id="PF08281"/>
    </source>
</evidence>
<keyword evidence="4 6" id="KW-0238">DNA-binding</keyword>
<dbReference type="InterPro" id="IPR039425">
    <property type="entry name" value="RNA_pol_sigma-70-like"/>
</dbReference>
<keyword evidence="2 6" id="KW-0805">Transcription regulation</keyword>
<keyword evidence="3 6" id="KW-0731">Sigma factor</keyword>
<dbReference type="Pfam" id="PF04542">
    <property type="entry name" value="Sigma70_r2"/>
    <property type="match status" value="1"/>
</dbReference>
<dbReference type="SUPFAM" id="SSF88946">
    <property type="entry name" value="Sigma2 domain of RNA polymerase sigma factors"/>
    <property type="match status" value="1"/>
</dbReference>
<dbReference type="NCBIfam" id="TIGR02937">
    <property type="entry name" value="sigma70-ECF"/>
    <property type="match status" value="1"/>
</dbReference>
<proteinExistence type="inferred from homology"/>
<dbReference type="InterPro" id="IPR000838">
    <property type="entry name" value="RNA_pol_sigma70_ECF_CS"/>
</dbReference>
<dbReference type="InterPro" id="IPR014284">
    <property type="entry name" value="RNA_pol_sigma-70_dom"/>
</dbReference>
<evidence type="ECO:0000256" key="2">
    <source>
        <dbReference type="ARBA" id="ARBA00023015"/>
    </source>
</evidence>
<dbReference type="PANTHER" id="PTHR43133:SF61">
    <property type="entry name" value="ECF RNA POLYMERASE SIGMA FACTOR SIGC"/>
    <property type="match status" value="1"/>
</dbReference>
<dbReference type="Gene3D" id="1.10.1740.10">
    <property type="match status" value="1"/>
</dbReference>
<comment type="caution">
    <text evidence="9">The sequence shown here is derived from an EMBL/GenBank/DDBJ whole genome shotgun (WGS) entry which is preliminary data.</text>
</comment>
<dbReference type="InterPro" id="IPR036388">
    <property type="entry name" value="WH-like_DNA-bd_sf"/>
</dbReference>
<keyword evidence="5 6" id="KW-0804">Transcription</keyword>